<keyword evidence="3" id="KW-1185">Reference proteome</keyword>
<sequence length="77" mass="9427">MRCWEDIACSNFGMPGVMMFIMPIFFILFLCLMFAFWRRGLHWCDHWNRPLMNSSELVQELRELRQEVAELRKEIKK</sequence>
<feature type="transmembrane region" description="Helical" evidence="1">
    <location>
        <begin position="12"/>
        <end position="37"/>
    </location>
</feature>
<reference evidence="2" key="1">
    <citation type="submission" date="2024-05" db="EMBL/GenBank/DDBJ databases">
        <title>Isolation and characterization of Sporomusa carbonis sp. nov., a carboxydotrophic hydrogenogen in the genus of Sporomusa isolated from a charcoal burning pile.</title>
        <authorList>
            <person name="Boeer T."/>
            <person name="Rosenbaum F."/>
            <person name="Eysell L."/>
            <person name="Mueller V."/>
            <person name="Daniel R."/>
            <person name="Poehlein A."/>
        </authorList>
    </citation>
    <scope>NUCLEOTIDE SEQUENCE [LARGE SCALE GENOMIC DNA]</scope>
    <source>
        <strain evidence="2">DSM 10669</strain>
    </source>
</reference>
<name>A0ABZ3ISM6_9FIRM</name>
<accession>A0ABZ3ISM6</accession>
<dbReference type="EMBL" id="CP155573">
    <property type="protein sequence ID" value="XFO68468.1"/>
    <property type="molecule type" value="Genomic_DNA"/>
</dbReference>
<keyword evidence="1" id="KW-0812">Transmembrane</keyword>
<keyword evidence="1" id="KW-1133">Transmembrane helix</keyword>
<evidence type="ECO:0000313" key="2">
    <source>
        <dbReference type="EMBL" id="XFO68468.1"/>
    </source>
</evidence>
<organism evidence="2 3">
    <name type="scientific">Sporomusa silvacetica DSM 10669</name>
    <dbReference type="NCBI Taxonomy" id="1123289"/>
    <lineage>
        <taxon>Bacteria</taxon>
        <taxon>Bacillati</taxon>
        <taxon>Bacillota</taxon>
        <taxon>Negativicutes</taxon>
        <taxon>Selenomonadales</taxon>
        <taxon>Sporomusaceae</taxon>
        <taxon>Sporomusa</taxon>
    </lineage>
</organism>
<protein>
    <recommendedName>
        <fullName evidence="4">Phage shock protein B</fullName>
    </recommendedName>
</protein>
<evidence type="ECO:0000256" key="1">
    <source>
        <dbReference type="SAM" id="Phobius"/>
    </source>
</evidence>
<proteinExistence type="predicted"/>
<dbReference type="Proteomes" id="UP000216752">
    <property type="component" value="Chromosome"/>
</dbReference>
<evidence type="ECO:0008006" key="4">
    <source>
        <dbReference type="Google" id="ProtNLM"/>
    </source>
</evidence>
<keyword evidence="1" id="KW-0472">Membrane</keyword>
<evidence type="ECO:0000313" key="3">
    <source>
        <dbReference type="Proteomes" id="UP000216752"/>
    </source>
</evidence>
<gene>
    <name evidence="2" type="ORF">SPSIL_046910</name>
</gene>
<dbReference type="RefSeq" id="WP_094602613.1">
    <property type="nucleotide sequence ID" value="NZ_CP155573.1"/>
</dbReference>